<dbReference type="EMBL" id="CM001221">
    <property type="protein sequence ID" value="AES95718.1"/>
    <property type="molecule type" value="Genomic_DNA"/>
</dbReference>
<evidence type="ECO:0000256" key="1">
    <source>
        <dbReference type="SAM" id="MobiDB-lite"/>
    </source>
</evidence>
<reference evidence="2 4" key="2">
    <citation type="journal article" date="2014" name="BMC Genomics">
        <title>An improved genome release (version Mt4.0) for the model legume Medicago truncatula.</title>
        <authorList>
            <person name="Tang H."/>
            <person name="Krishnakumar V."/>
            <person name="Bidwell S."/>
            <person name="Rosen B."/>
            <person name="Chan A."/>
            <person name="Zhou S."/>
            <person name="Gentzbittel L."/>
            <person name="Childs K.L."/>
            <person name="Yandell M."/>
            <person name="Gundlach H."/>
            <person name="Mayer K.F."/>
            <person name="Schwartz D.C."/>
            <person name="Town C.D."/>
        </authorList>
    </citation>
    <scope>GENOME REANNOTATION</scope>
    <source>
        <strain evidence="3 4">cv. Jemalong A17</strain>
    </source>
</reference>
<dbReference type="HOGENOM" id="CLU_1743252_0_0_1"/>
<evidence type="ECO:0000313" key="2">
    <source>
        <dbReference type="EMBL" id="AES95718.1"/>
    </source>
</evidence>
<evidence type="ECO:0000313" key="4">
    <source>
        <dbReference type="Proteomes" id="UP000002051"/>
    </source>
</evidence>
<proteinExistence type="predicted"/>
<protein>
    <submittedName>
        <fullName evidence="2 3">Uncharacterized protein</fullName>
    </submittedName>
</protein>
<accession>G7KAZ0</accession>
<reference evidence="3" key="3">
    <citation type="submission" date="2015-04" db="UniProtKB">
        <authorList>
            <consortium name="EnsemblPlants"/>
        </authorList>
    </citation>
    <scope>IDENTIFICATION</scope>
    <source>
        <strain evidence="3">cv. Jemalong A17</strain>
    </source>
</reference>
<dbReference type="PaxDb" id="3880-AES95718"/>
<sequence length="150" mass="17093">MTVGKLHENGEKQVGKVHDNEGEKTKLENLSIQTTSCPFICSVSRNIVLFQNYIMKVMKMFKDLIHICPKNGTRAQIHKDIRVLKFTKENLDQVLEHEVGLLKQAQDPSYVVAFFKTFCGTAQNCARQNQPRRLQNKTSTSTTVRLTIAL</sequence>
<gene>
    <name evidence="2" type="ordered locus">MTR_5g028630</name>
</gene>
<evidence type="ECO:0000313" key="3">
    <source>
        <dbReference type="EnsemblPlants" id="AES95718"/>
    </source>
</evidence>
<organism evidence="2 4">
    <name type="scientific">Medicago truncatula</name>
    <name type="common">Barrel medic</name>
    <name type="synonym">Medicago tribuloides</name>
    <dbReference type="NCBI Taxonomy" id="3880"/>
    <lineage>
        <taxon>Eukaryota</taxon>
        <taxon>Viridiplantae</taxon>
        <taxon>Streptophyta</taxon>
        <taxon>Embryophyta</taxon>
        <taxon>Tracheophyta</taxon>
        <taxon>Spermatophyta</taxon>
        <taxon>Magnoliopsida</taxon>
        <taxon>eudicotyledons</taxon>
        <taxon>Gunneridae</taxon>
        <taxon>Pentapetalae</taxon>
        <taxon>rosids</taxon>
        <taxon>fabids</taxon>
        <taxon>Fabales</taxon>
        <taxon>Fabaceae</taxon>
        <taxon>Papilionoideae</taxon>
        <taxon>50 kb inversion clade</taxon>
        <taxon>NPAAA clade</taxon>
        <taxon>Hologalegina</taxon>
        <taxon>IRL clade</taxon>
        <taxon>Trifolieae</taxon>
        <taxon>Medicago</taxon>
    </lineage>
</organism>
<reference evidence="2 4" key="1">
    <citation type="journal article" date="2011" name="Nature">
        <title>The Medicago genome provides insight into the evolution of rhizobial symbioses.</title>
        <authorList>
            <person name="Young N.D."/>
            <person name="Debelle F."/>
            <person name="Oldroyd G.E."/>
            <person name="Geurts R."/>
            <person name="Cannon S.B."/>
            <person name="Udvardi M.K."/>
            <person name="Benedito V.A."/>
            <person name="Mayer K.F."/>
            <person name="Gouzy J."/>
            <person name="Schoof H."/>
            <person name="Van de Peer Y."/>
            <person name="Proost S."/>
            <person name="Cook D.R."/>
            <person name="Meyers B.C."/>
            <person name="Spannagl M."/>
            <person name="Cheung F."/>
            <person name="De Mita S."/>
            <person name="Krishnakumar V."/>
            <person name="Gundlach H."/>
            <person name="Zhou S."/>
            <person name="Mudge J."/>
            <person name="Bharti A.K."/>
            <person name="Murray J.D."/>
            <person name="Naoumkina M.A."/>
            <person name="Rosen B."/>
            <person name="Silverstein K.A."/>
            <person name="Tang H."/>
            <person name="Rombauts S."/>
            <person name="Zhao P.X."/>
            <person name="Zhou P."/>
            <person name="Barbe V."/>
            <person name="Bardou P."/>
            <person name="Bechner M."/>
            <person name="Bellec A."/>
            <person name="Berger A."/>
            <person name="Berges H."/>
            <person name="Bidwell S."/>
            <person name="Bisseling T."/>
            <person name="Choisne N."/>
            <person name="Couloux A."/>
            <person name="Denny R."/>
            <person name="Deshpande S."/>
            <person name="Dai X."/>
            <person name="Doyle J.J."/>
            <person name="Dudez A.M."/>
            <person name="Farmer A.D."/>
            <person name="Fouteau S."/>
            <person name="Franken C."/>
            <person name="Gibelin C."/>
            <person name="Gish J."/>
            <person name="Goldstein S."/>
            <person name="Gonzalez A.J."/>
            <person name="Green P.J."/>
            <person name="Hallab A."/>
            <person name="Hartog M."/>
            <person name="Hua A."/>
            <person name="Humphray S.J."/>
            <person name="Jeong D.H."/>
            <person name="Jing Y."/>
            <person name="Jocker A."/>
            <person name="Kenton S.M."/>
            <person name="Kim D.J."/>
            <person name="Klee K."/>
            <person name="Lai H."/>
            <person name="Lang C."/>
            <person name="Lin S."/>
            <person name="Macmil S.L."/>
            <person name="Magdelenat G."/>
            <person name="Matthews L."/>
            <person name="McCorrison J."/>
            <person name="Monaghan E.L."/>
            <person name="Mun J.H."/>
            <person name="Najar F.Z."/>
            <person name="Nicholson C."/>
            <person name="Noirot C."/>
            <person name="O'Bleness M."/>
            <person name="Paule C.R."/>
            <person name="Poulain J."/>
            <person name="Prion F."/>
            <person name="Qin B."/>
            <person name="Qu C."/>
            <person name="Retzel E.F."/>
            <person name="Riddle C."/>
            <person name="Sallet E."/>
            <person name="Samain S."/>
            <person name="Samson N."/>
            <person name="Sanders I."/>
            <person name="Saurat O."/>
            <person name="Scarpelli C."/>
            <person name="Schiex T."/>
            <person name="Segurens B."/>
            <person name="Severin A.J."/>
            <person name="Sherrier D.J."/>
            <person name="Shi R."/>
            <person name="Sims S."/>
            <person name="Singer S.R."/>
            <person name="Sinharoy S."/>
            <person name="Sterck L."/>
            <person name="Viollet A."/>
            <person name="Wang B.B."/>
            <person name="Wang K."/>
            <person name="Wang M."/>
            <person name="Wang X."/>
            <person name="Warfsmann J."/>
            <person name="Weissenbach J."/>
            <person name="White D.D."/>
            <person name="White J.D."/>
            <person name="Wiley G.B."/>
            <person name="Wincker P."/>
            <person name="Xing Y."/>
            <person name="Yang L."/>
            <person name="Yao Z."/>
            <person name="Ying F."/>
            <person name="Zhai J."/>
            <person name="Zhou L."/>
            <person name="Zuber A."/>
            <person name="Denarie J."/>
            <person name="Dixon R.A."/>
            <person name="May G.D."/>
            <person name="Schwartz D.C."/>
            <person name="Rogers J."/>
            <person name="Quetier F."/>
            <person name="Town C.D."/>
            <person name="Roe B.A."/>
        </authorList>
    </citation>
    <scope>NUCLEOTIDE SEQUENCE [LARGE SCALE GENOMIC DNA]</scope>
    <source>
        <strain evidence="2">A17</strain>
        <strain evidence="3 4">cv. Jemalong A17</strain>
    </source>
</reference>
<dbReference type="Proteomes" id="UP000002051">
    <property type="component" value="Chromosome 5"/>
</dbReference>
<dbReference type="EnsemblPlants" id="AES95718">
    <property type="protein sequence ID" value="AES95718"/>
    <property type="gene ID" value="MTR_5g028630"/>
</dbReference>
<keyword evidence="4" id="KW-1185">Reference proteome</keyword>
<feature type="region of interest" description="Disordered" evidence="1">
    <location>
        <begin position="1"/>
        <end position="20"/>
    </location>
</feature>
<dbReference type="AlphaFoldDB" id="G7KAZ0"/>
<name>G7KAZ0_MEDTR</name>